<evidence type="ECO:0000313" key="1">
    <source>
        <dbReference type="EMBL" id="KAI3781927.1"/>
    </source>
</evidence>
<protein>
    <submittedName>
        <fullName evidence="1">Uncharacterized protein</fullName>
    </submittedName>
</protein>
<reference evidence="1 2" key="2">
    <citation type="journal article" date="2022" name="Mol. Ecol. Resour.">
        <title>The genomes of chicory, endive, great burdock and yacon provide insights into Asteraceae paleo-polyploidization history and plant inulin production.</title>
        <authorList>
            <person name="Fan W."/>
            <person name="Wang S."/>
            <person name="Wang H."/>
            <person name="Wang A."/>
            <person name="Jiang F."/>
            <person name="Liu H."/>
            <person name="Zhao H."/>
            <person name="Xu D."/>
            <person name="Zhang Y."/>
        </authorList>
    </citation>
    <scope>NUCLEOTIDE SEQUENCE [LARGE SCALE GENOMIC DNA]</scope>
    <source>
        <strain evidence="2">cv. Punajuju</strain>
        <tissue evidence="1">Leaves</tissue>
    </source>
</reference>
<name>A0ACB9GEM5_CICIN</name>
<gene>
    <name evidence="1" type="ORF">L2E82_11955</name>
</gene>
<dbReference type="Proteomes" id="UP001055811">
    <property type="component" value="Linkage Group LG02"/>
</dbReference>
<organism evidence="1 2">
    <name type="scientific">Cichorium intybus</name>
    <name type="common">Chicory</name>
    <dbReference type="NCBI Taxonomy" id="13427"/>
    <lineage>
        <taxon>Eukaryota</taxon>
        <taxon>Viridiplantae</taxon>
        <taxon>Streptophyta</taxon>
        <taxon>Embryophyta</taxon>
        <taxon>Tracheophyta</taxon>
        <taxon>Spermatophyta</taxon>
        <taxon>Magnoliopsida</taxon>
        <taxon>eudicotyledons</taxon>
        <taxon>Gunneridae</taxon>
        <taxon>Pentapetalae</taxon>
        <taxon>asterids</taxon>
        <taxon>campanulids</taxon>
        <taxon>Asterales</taxon>
        <taxon>Asteraceae</taxon>
        <taxon>Cichorioideae</taxon>
        <taxon>Cichorieae</taxon>
        <taxon>Cichoriinae</taxon>
        <taxon>Cichorium</taxon>
    </lineage>
</organism>
<sequence length="91" mass="9916">MSSSSSCIDEQLCYIPCTFCNIVLAVNVPCSSLFDIVTVRCGHCTNLWSVNMGMAAGFHRSLSNSTYQDSSSSHRHDQVFFSISVASEALI</sequence>
<reference evidence="2" key="1">
    <citation type="journal article" date="2022" name="Mol. Ecol. Resour.">
        <title>The genomes of chicory, endive, great burdock and yacon provide insights into Asteraceae palaeo-polyploidization history and plant inulin production.</title>
        <authorList>
            <person name="Fan W."/>
            <person name="Wang S."/>
            <person name="Wang H."/>
            <person name="Wang A."/>
            <person name="Jiang F."/>
            <person name="Liu H."/>
            <person name="Zhao H."/>
            <person name="Xu D."/>
            <person name="Zhang Y."/>
        </authorList>
    </citation>
    <scope>NUCLEOTIDE SEQUENCE [LARGE SCALE GENOMIC DNA]</scope>
    <source>
        <strain evidence="2">cv. Punajuju</strain>
    </source>
</reference>
<accession>A0ACB9GEM5</accession>
<proteinExistence type="predicted"/>
<dbReference type="EMBL" id="CM042010">
    <property type="protein sequence ID" value="KAI3781927.1"/>
    <property type="molecule type" value="Genomic_DNA"/>
</dbReference>
<evidence type="ECO:0000313" key="2">
    <source>
        <dbReference type="Proteomes" id="UP001055811"/>
    </source>
</evidence>
<comment type="caution">
    <text evidence="1">The sequence shown here is derived from an EMBL/GenBank/DDBJ whole genome shotgun (WGS) entry which is preliminary data.</text>
</comment>
<keyword evidence="2" id="KW-1185">Reference proteome</keyword>